<dbReference type="EMBL" id="JAMXLY010000007">
    <property type="protein sequence ID" value="MCO6024822.1"/>
    <property type="molecule type" value="Genomic_DNA"/>
</dbReference>
<keyword evidence="1" id="KW-0732">Signal</keyword>
<dbReference type="Gene3D" id="2.40.128.410">
    <property type="match status" value="1"/>
</dbReference>
<gene>
    <name evidence="2" type="ORF">NG821_03010</name>
</gene>
<dbReference type="Proteomes" id="UP001204015">
    <property type="component" value="Unassembled WGS sequence"/>
</dbReference>
<reference evidence="2 3" key="1">
    <citation type="submission" date="2022-06" db="EMBL/GenBank/DDBJ databases">
        <title>A taxonomic note on the genus Prevotella: Description of four novel genera and emended description of the genera Hallella and Xylanibacter.</title>
        <authorList>
            <person name="Hitch T.C.A."/>
        </authorList>
    </citation>
    <scope>NUCLEOTIDE SEQUENCE [LARGE SCALE GENOMIC DNA]</scope>
    <source>
        <strain evidence="2 3">DSM 100619</strain>
    </source>
</reference>
<evidence type="ECO:0000313" key="2">
    <source>
        <dbReference type="EMBL" id="MCO6024822.1"/>
    </source>
</evidence>
<evidence type="ECO:0000256" key="1">
    <source>
        <dbReference type="SAM" id="SignalP"/>
    </source>
</evidence>
<name>A0ABT1BUQ4_9BACT</name>
<dbReference type="PROSITE" id="PS51257">
    <property type="entry name" value="PROKAR_LIPOPROTEIN"/>
    <property type="match status" value="1"/>
</dbReference>
<feature type="signal peptide" evidence="1">
    <location>
        <begin position="1"/>
        <end position="24"/>
    </location>
</feature>
<comment type="caution">
    <text evidence="2">The sequence shown here is derived from an EMBL/GenBank/DDBJ whole genome shotgun (WGS) entry which is preliminary data.</text>
</comment>
<protein>
    <submittedName>
        <fullName evidence="2">DUF4251 domain-containing protein</fullName>
    </submittedName>
</protein>
<dbReference type="Pfam" id="PF14059">
    <property type="entry name" value="DUF4251"/>
    <property type="match status" value="1"/>
</dbReference>
<keyword evidence="3" id="KW-1185">Reference proteome</keyword>
<dbReference type="InterPro" id="IPR025347">
    <property type="entry name" value="DUF4251"/>
</dbReference>
<organism evidence="2 3">
    <name type="scientific">Segatella cerevisiae</name>
    <dbReference type="NCBI Taxonomy" id="2053716"/>
    <lineage>
        <taxon>Bacteria</taxon>
        <taxon>Pseudomonadati</taxon>
        <taxon>Bacteroidota</taxon>
        <taxon>Bacteroidia</taxon>
        <taxon>Bacteroidales</taxon>
        <taxon>Prevotellaceae</taxon>
        <taxon>Segatella</taxon>
    </lineage>
</organism>
<dbReference type="RefSeq" id="WP_252760186.1">
    <property type="nucleotide sequence ID" value="NZ_JAMXLY010000007.1"/>
</dbReference>
<accession>A0ABT1BUQ4</accession>
<feature type="chain" id="PRO_5045919249" evidence="1">
    <location>
        <begin position="25"/>
        <end position="166"/>
    </location>
</feature>
<sequence length="166" mass="18806">MKKILIICGLLAVLLAACSTSHLTAEGKAKADEAVAQRVQNQVNSLNFDAEVTYMYPARGSGRVLDYGWNVRIKGDSIYSYLPYFGRAYQLPYGGGKGLNFSCPIQTSKIQKESKGRIRAVFVIRNEEDRYIYSFKIYNNGNFDLNIRADEREQIDFTGKLNLDRK</sequence>
<proteinExistence type="predicted"/>
<evidence type="ECO:0000313" key="3">
    <source>
        <dbReference type="Proteomes" id="UP001204015"/>
    </source>
</evidence>